<evidence type="ECO:0000313" key="3">
    <source>
        <dbReference type="Proteomes" id="UP000283210"/>
    </source>
</evidence>
<reference evidence="2 3" key="2">
    <citation type="submission" date="2019-01" db="EMBL/GenBank/DDBJ databases">
        <title>A chromosome length genome reference of the Java medaka (oryzias javanicus).</title>
        <authorList>
            <person name="Herpin A."/>
            <person name="Takehana Y."/>
            <person name="Naruse K."/>
            <person name="Ansai S."/>
            <person name="Kawaguchi M."/>
        </authorList>
    </citation>
    <scope>NUCLEOTIDE SEQUENCE [LARGE SCALE GENOMIC DNA]</scope>
    <source>
        <strain evidence="2">RS831</strain>
        <tissue evidence="2">Whole body</tissue>
    </source>
</reference>
<sequence>MRRDADGCSSVCVLALGPDFTFITHGVAAPGHDSRPSADTEAGESSGDRRRFISGIPRELPTAGWDMKPPLFVTQSCFHCCPTAGQQQSINSPTAGGCRSLQKDEIAFLIEGMAFQ</sequence>
<gene>
    <name evidence="2" type="ORF">OJAV_G00145000</name>
</gene>
<organism evidence="2 3">
    <name type="scientific">Oryzias javanicus</name>
    <name type="common">Javanese ricefish</name>
    <name type="synonym">Aplocheilus javanicus</name>
    <dbReference type="NCBI Taxonomy" id="123683"/>
    <lineage>
        <taxon>Eukaryota</taxon>
        <taxon>Metazoa</taxon>
        <taxon>Chordata</taxon>
        <taxon>Craniata</taxon>
        <taxon>Vertebrata</taxon>
        <taxon>Euteleostomi</taxon>
        <taxon>Actinopterygii</taxon>
        <taxon>Neopterygii</taxon>
        <taxon>Teleostei</taxon>
        <taxon>Neoteleostei</taxon>
        <taxon>Acanthomorphata</taxon>
        <taxon>Ovalentaria</taxon>
        <taxon>Atherinomorphae</taxon>
        <taxon>Beloniformes</taxon>
        <taxon>Adrianichthyidae</taxon>
        <taxon>Oryziinae</taxon>
        <taxon>Oryzias</taxon>
    </lineage>
</organism>
<evidence type="ECO:0000256" key="1">
    <source>
        <dbReference type="SAM" id="MobiDB-lite"/>
    </source>
</evidence>
<accession>A0A3S2PLU6</accession>
<keyword evidence="3" id="KW-1185">Reference proteome</keyword>
<evidence type="ECO:0000313" key="2">
    <source>
        <dbReference type="EMBL" id="RVE64319.1"/>
    </source>
</evidence>
<feature type="region of interest" description="Disordered" evidence="1">
    <location>
        <begin position="28"/>
        <end position="54"/>
    </location>
</feature>
<reference evidence="2 3" key="1">
    <citation type="submission" date="2018-11" db="EMBL/GenBank/DDBJ databases">
        <authorList>
            <person name="Lopez-Roques C."/>
            <person name="Donnadieu C."/>
            <person name="Bouchez O."/>
            <person name="Klopp C."/>
            <person name="Cabau C."/>
            <person name="Zahm M."/>
        </authorList>
    </citation>
    <scope>NUCLEOTIDE SEQUENCE [LARGE SCALE GENOMIC DNA]</scope>
    <source>
        <strain evidence="2">RS831</strain>
        <tissue evidence="2">Whole body</tissue>
    </source>
</reference>
<dbReference type="EMBL" id="CM012450">
    <property type="protein sequence ID" value="RVE64319.1"/>
    <property type="molecule type" value="Genomic_DNA"/>
</dbReference>
<proteinExistence type="predicted"/>
<name>A0A3S2PLU6_ORYJA</name>
<protein>
    <submittedName>
        <fullName evidence="2">Uncharacterized protein</fullName>
    </submittedName>
</protein>
<dbReference type="Proteomes" id="UP000283210">
    <property type="component" value="Chromosome 14"/>
</dbReference>
<dbReference type="AlphaFoldDB" id="A0A3S2PLU6"/>